<feature type="domain" description="DUF11" evidence="2">
    <location>
        <begin position="402"/>
        <end position="492"/>
    </location>
</feature>
<dbReference type="NCBIfam" id="TIGR01451">
    <property type="entry name" value="B_ant_repeat"/>
    <property type="match status" value="1"/>
</dbReference>
<name>A0A3A4RFA7_9BACT</name>
<dbReference type="PANTHER" id="PTHR34819">
    <property type="entry name" value="LARGE CYSTEINE-RICH PERIPLASMIC PROTEIN OMCB"/>
    <property type="match status" value="1"/>
</dbReference>
<feature type="signal peptide" evidence="1">
    <location>
        <begin position="1"/>
        <end position="16"/>
    </location>
</feature>
<feature type="chain" id="PRO_5017179272" evidence="1">
    <location>
        <begin position="17"/>
        <end position="506"/>
    </location>
</feature>
<evidence type="ECO:0000313" key="4">
    <source>
        <dbReference type="Proteomes" id="UP000266426"/>
    </source>
</evidence>
<dbReference type="Pfam" id="PF01345">
    <property type="entry name" value="DUF11"/>
    <property type="match status" value="3"/>
</dbReference>
<dbReference type="PROSITE" id="PS51257">
    <property type="entry name" value="PROKAR_LIPOPROTEIN"/>
    <property type="match status" value="1"/>
</dbReference>
<keyword evidence="1" id="KW-0732">Signal</keyword>
<dbReference type="EMBL" id="QZJZ01000016">
    <property type="protein sequence ID" value="RJP61115.1"/>
    <property type="molecule type" value="Genomic_DNA"/>
</dbReference>
<dbReference type="Proteomes" id="UP000266426">
    <property type="component" value="Unassembled WGS sequence"/>
</dbReference>
<feature type="domain" description="DUF11" evidence="2">
    <location>
        <begin position="68"/>
        <end position="157"/>
    </location>
</feature>
<evidence type="ECO:0000256" key="1">
    <source>
        <dbReference type="SAM" id="SignalP"/>
    </source>
</evidence>
<dbReference type="PANTHER" id="PTHR34819:SF3">
    <property type="entry name" value="CELL SURFACE PROTEIN"/>
    <property type="match status" value="1"/>
</dbReference>
<proteinExistence type="predicted"/>
<protein>
    <submittedName>
        <fullName evidence="3">DUF11 domain-containing protein</fullName>
    </submittedName>
</protein>
<organism evidence="3 4">
    <name type="scientific">Candidatus Auribacter fodinae</name>
    <dbReference type="NCBI Taxonomy" id="2093366"/>
    <lineage>
        <taxon>Bacteria</taxon>
        <taxon>Pseudomonadati</taxon>
        <taxon>Candidatus Auribacterota</taxon>
        <taxon>Candidatus Auribacteria</taxon>
        <taxon>Candidatus Auribacterales</taxon>
        <taxon>Candidatus Auribacteraceae</taxon>
        <taxon>Candidatus Auribacter</taxon>
    </lineage>
</organism>
<feature type="domain" description="DUF11" evidence="2">
    <location>
        <begin position="287"/>
        <end position="377"/>
    </location>
</feature>
<sequence>MKLKLASKLLLLVAMAATVGLSGCCLNCEKEAKAAPKPEPKKPMMNYNWLAHPTADKPTSMVLLEKMGPQTVIQGQDYDYTLKVTNLTNYKLEHVVVTEKPNDKFKIKSAVPPVTKTTPDGDAWDLGILEPNETKTITVTATATGTGTCINCAKVTYDPLVCIATNIINPQLALDLDVVASAMKCDIIPATFVVSNPGSGAADNVNIVVSLPANLMTADGKSSFTIPAGSLASGQSQRFTQQLKAGNTGNFTVQATAKADGGLEASDQGKVAVSAPALSIDLSAPDKEYVTKTITYDITVKNTGDAVAKDAVVRLSGCGVAVFQSASMGGVAQGQDVVWNLGSLNANESKSMTVTLLAQQKGACSAKATATAYCADAASASATTDLLGIPALLLEVVDLEDPVRIGDMTTYVITVTNQGSATANNILIKTTLEANMEYVTGEGETKVAASGKTVNFAALPTLAPKAQAVWRVQIKAKESGDVRFSVEMQSDELKRPVTETESTNLY</sequence>
<accession>A0A3A4RFA7</accession>
<dbReference type="InterPro" id="IPR001434">
    <property type="entry name" value="OmcB-like_DUF11"/>
</dbReference>
<dbReference type="Gene3D" id="2.60.40.10">
    <property type="entry name" value="Immunoglobulins"/>
    <property type="match status" value="3"/>
</dbReference>
<comment type="caution">
    <text evidence="3">The sequence shown here is derived from an EMBL/GenBank/DDBJ whole genome shotgun (WGS) entry which is preliminary data.</text>
</comment>
<gene>
    <name evidence="3" type="ORF">C4541_02695</name>
</gene>
<evidence type="ECO:0000259" key="2">
    <source>
        <dbReference type="Pfam" id="PF01345"/>
    </source>
</evidence>
<evidence type="ECO:0000313" key="3">
    <source>
        <dbReference type="EMBL" id="RJP61115.1"/>
    </source>
</evidence>
<dbReference type="InterPro" id="IPR047589">
    <property type="entry name" value="DUF11_rpt"/>
</dbReference>
<dbReference type="AlphaFoldDB" id="A0A3A4RFA7"/>
<dbReference type="InterPro" id="IPR013783">
    <property type="entry name" value="Ig-like_fold"/>
</dbReference>
<dbReference type="InterPro" id="IPR051172">
    <property type="entry name" value="Chlamydia_OmcB"/>
</dbReference>
<reference evidence="3 4" key="1">
    <citation type="journal article" date="2017" name="ISME J.">
        <title>Energy and carbon metabolisms in a deep terrestrial subsurface fluid microbial community.</title>
        <authorList>
            <person name="Momper L."/>
            <person name="Jungbluth S.P."/>
            <person name="Lee M.D."/>
            <person name="Amend J.P."/>
        </authorList>
    </citation>
    <scope>NUCLEOTIDE SEQUENCE [LARGE SCALE GENOMIC DNA]</scope>
    <source>
        <strain evidence="3">SURF_26</strain>
    </source>
</reference>